<feature type="region of interest" description="Disordered" evidence="1">
    <location>
        <begin position="599"/>
        <end position="620"/>
    </location>
</feature>
<evidence type="ECO:0000313" key="3">
    <source>
        <dbReference type="EMBL" id="KAK5643683.1"/>
    </source>
</evidence>
<protein>
    <recommendedName>
        <fullName evidence="2">C2H2-type domain-containing protein</fullName>
    </recommendedName>
</protein>
<feature type="domain" description="C2H2-type" evidence="2">
    <location>
        <begin position="346"/>
        <end position="366"/>
    </location>
</feature>
<dbReference type="EMBL" id="JAVRBK010000005">
    <property type="protein sequence ID" value="KAK5643683.1"/>
    <property type="molecule type" value="Genomic_DNA"/>
</dbReference>
<proteinExistence type="predicted"/>
<evidence type="ECO:0000259" key="2">
    <source>
        <dbReference type="PROSITE" id="PS00028"/>
    </source>
</evidence>
<evidence type="ECO:0000313" key="4">
    <source>
        <dbReference type="Proteomes" id="UP001329430"/>
    </source>
</evidence>
<feature type="region of interest" description="Disordered" evidence="1">
    <location>
        <begin position="392"/>
        <end position="530"/>
    </location>
</feature>
<dbReference type="InterPro" id="IPR013087">
    <property type="entry name" value="Znf_C2H2_type"/>
</dbReference>
<accession>A0AAN7VE87</accession>
<feature type="compositionally biased region" description="Polar residues" evidence="1">
    <location>
        <begin position="392"/>
        <end position="407"/>
    </location>
</feature>
<organism evidence="3 4">
    <name type="scientific">Pyrocoelia pectoralis</name>
    <dbReference type="NCBI Taxonomy" id="417401"/>
    <lineage>
        <taxon>Eukaryota</taxon>
        <taxon>Metazoa</taxon>
        <taxon>Ecdysozoa</taxon>
        <taxon>Arthropoda</taxon>
        <taxon>Hexapoda</taxon>
        <taxon>Insecta</taxon>
        <taxon>Pterygota</taxon>
        <taxon>Neoptera</taxon>
        <taxon>Endopterygota</taxon>
        <taxon>Coleoptera</taxon>
        <taxon>Polyphaga</taxon>
        <taxon>Elateriformia</taxon>
        <taxon>Elateroidea</taxon>
        <taxon>Lampyridae</taxon>
        <taxon>Lampyrinae</taxon>
        <taxon>Pyrocoelia</taxon>
    </lineage>
</organism>
<dbReference type="Proteomes" id="UP001329430">
    <property type="component" value="Chromosome 5"/>
</dbReference>
<dbReference type="PROSITE" id="PS00028">
    <property type="entry name" value="ZINC_FINGER_C2H2_1"/>
    <property type="match status" value="1"/>
</dbReference>
<gene>
    <name evidence="3" type="ORF">RI129_007528</name>
</gene>
<sequence length="654" mass="75024">MELIPNSVCIICNENTSVLSNSAIQPYMKQVENAFFDVDKNNLIQFQEQVINKNFCALCVEKIVIADLFKNAYEDITKKRCTFSKTYDRCFFCEGENGDLLKVNDNPNDFVAKIATFMKSTSYPTSCEGCATCFECFLHANIWYEVYDKINKKRRSKRKDMNQQIDHVNCSTSPVDNTVLQKDKENVTPPHNNIQTINRKSARSLSKPSRGKSNPNKRKMYNELDAYKKSKSFQQVLTKQLKKLKNLRDQPQTEINWPSSITTDYKMYSQIPYVLMLRQELQETYRATRRRSKENAMEVIVLSDSDENSGVKQAPKLLIRRPIKISLSKNFTLETKKRTKRVKLTCLVCDKEFYNFCKYKSHTLWHEKPEHFQINLVRYNLPTQINASDFNTKVTNSSSDENLTSVADDTETSERGEASIVKDPNENESIFENDGNSKENEFVSSTENGDVLDTVLRKCNNSDSEPRVSANEIPHEERSSNDDQFCDNHNEGDIPNDIDRRIHTVDGKKNSSENTSDEVEPNDIIHKHNDTYRDDESVINLPEPQAHSTMFDSDENTTDDIQNTLSELCDLRNKSDDEALGDNENGEINNCIRTGKKRKWNDLSGGNIDQNSGDESTPKRKKVRFALDTIDVREDTLNCSDGLSEHDGTTVNEV</sequence>
<feature type="compositionally biased region" description="Polar residues" evidence="1">
    <location>
        <begin position="189"/>
        <end position="214"/>
    </location>
</feature>
<reference evidence="3 4" key="1">
    <citation type="journal article" date="2024" name="Insects">
        <title>An Improved Chromosome-Level Genome Assembly of the Firefly Pyrocoelia pectoralis.</title>
        <authorList>
            <person name="Fu X."/>
            <person name="Meyer-Rochow V.B."/>
            <person name="Ballantyne L."/>
            <person name="Zhu X."/>
        </authorList>
    </citation>
    <scope>NUCLEOTIDE SEQUENCE [LARGE SCALE GENOMIC DNA]</scope>
    <source>
        <strain evidence="3">XCY_ONT2</strain>
    </source>
</reference>
<keyword evidence="4" id="KW-1185">Reference proteome</keyword>
<comment type="caution">
    <text evidence="3">The sequence shown here is derived from an EMBL/GenBank/DDBJ whole genome shotgun (WGS) entry which is preliminary data.</text>
</comment>
<dbReference type="AlphaFoldDB" id="A0AAN7VE87"/>
<evidence type="ECO:0000256" key="1">
    <source>
        <dbReference type="SAM" id="MobiDB-lite"/>
    </source>
</evidence>
<feature type="region of interest" description="Disordered" evidence="1">
    <location>
        <begin position="183"/>
        <end position="220"/>
    </location>
</feature>
<name>A0AAN7VE87_9COLE</name>
<feature type="compositionally biased region" description="Basic and acidic residues" evidence="1">
    <location>
        <begin position="473"/>
        <end position="511"/>
    </location>
</feature>